<evidence type="ECO:0000259" key="10">
    <source>
        <dbReference type="Pfam" id="PF03900"/>
    </source>
</evidence>
<dbReference type="SUPFAM" id="SSF54782">
    <property type="entry name" value="Porphobilinogen deaminase (hydroxymethylbilane synthase), C-terminal domain"/>
    <property type="match status" value="1"/>
</dbReference>
<dbReference type="InterPro" id="IPR036803">
    <property type="entry name" value="Porphobilinogen_deaminase_C_sf"/>
</dbReference>
<dbReference type="InterPro" id="IPR000860">
    <property type="entry name" value="HemC"/>
</dbReference>
<dbReference type="InterPro" id="IPR022417">
    <property type="entry name" value="Porphobilin_deaminase_N"/>
</dbReference>
<dbReference type="GO" id="GO:0006782">
    <property type="term" value="P:protoporphyrinogen IX biosynthetic process"/>
    <property type="evidence" value="ECO:0007669"/>
    <property type="project" value="UniProtKB-UniRule"/>
</dbReference>
<dbReference type="GO" id="GO:0005737">
    <property type="term" value="C:cytoplasm"/>
    <property type="evidence" value="ECO:0007669"/>
    <property type="project" value="UniProtKB-UniRule"/>
</dbReference>
<dbReference type="Proteomes" id="UP001431776">
    <property type="component" value="Unassembled WGS sequence"/>
</dbReference>
<evidence type="ECO:0000256" key="4">
    <source>
        <dbReference type="ARBA" id="ARBA00011245"/>
    </source>
</evidence>
<dbReference type="EC" id="2.5.1.61" evidence="8"/>
<comment type="similarity">
    <text evidence="3 8">Belongs to the HMBS family.</text>
</comment>
<evidence type="ECO:0000256" key="6">
    <source>
        <dbReference type="ARBA" id="ARBA00023244"/>
    </source>
</evidence>
<dbReference type="PANTHER" id="PTHR11557">
    <property type="entry name" value="PORPHOBILINOGEN DEAMINASE"/>
    <property type="match status" value="1"/>
</dbReference>
<dbReference type="HAMAP" id="MF_00260">
    <property type="entry name" value="Porphobil_deam"/>
    <property type="match status" value="1"/>
</dbReference>
<dbReference type="Pfam" id="PF03900">
    <property type="entry name" value="Porphobil_deamC"/>
    <property type="match status" value="1"/>
</dbReference>
<dbReference type="FunFam" id="3.40.190.10:FF:000005">
    <property type="entry name" value="Porphobilinogen deaminase"/>
    <property type="match status" value="1"/>
</dbReference>
<evidence type="ECO:0000256" key="7">
    <source>
        <dbReference type="ARBA" id="ARBA00048169"/>
    </source>
</evidence>
<protein>
    <recommendedName>
        <fullName evidence="8">Porphobilinogen deaminase</fullName>
        <shortName evidence="8">PBG</shortName>
        <ecNumber evidence="8">2.5.1.61</ecNumber>
    </recommendedName>
    <alternativeName>
        <fullName evidence="8">Hydroxymethylbilane synthase</fullName>
        <shortName evidence="8">HMBS</shortName>
    </alternativeName>
    <alternativeName>
        <fullName evidence="8">Pre-uroporphyrinogen synthase</fullName>
    </alternativeName>
</protein>
<dbReference type="RefSeq" id="WP_349243598.1">
    <property type="nucleotide sequence ID" value="NZ_JASCXX010000003.1"/>
</dbReference>
<dbReference type="Gene3D" id="3.30.160.40">
    <property type="entry name" value="Porphobilinogen deaminase, C-terminal domain"/>
    <property type="match status" value="1"/>
</dbReference>
<comment type="subunit">
    <text evidence="4 8">Monomer.</text>
</comment>
<dbReference type="InterPro" id="IPR022418">
    <property type="entry name" value="Porphobilinogen_deaminase_C"/>
</dbReference>
<dbReference type="PRINTS" id="PR00151">
    <property type="entry name" value="PORPHBDMNASE"/>
</dbReference>
<feature type="modified residue" description="S-(dipyrrolylmethanemethyl)cysteine" evidence="8">
    <location>
        <position position="242"/>
    </location>
</feature>
<feature type="domain" description="Porphobilinogen deaminase N-terminal" evidence="9">
    <location>
        <begin position="5"/>
        <end position="213"/>
    </location>
</feature>
<dbReference type="Pfam" id="PF01379">
    <property type="entry name" value="Porphobil_deam"/>
    <property type="match status" value="1"/>
</dbReference>
<keyword evidence="12" id="KW-1185">Reference proteome</keyword>
<evidence type="ECO:0000256" key="2">
    <source>
        <dbReference type="ARBA" id="ARBA00004735"/>
    </source>
</evidence>
<name>A0AAW6TR71_9BACT</name>
<gene>
    <name evidence="8 11" type="primary">hemC</name>
    <name evidence="11" type="ORF">QJ522_03955</name>
</gene>
<keyword evidence="6 8" id="KW-0627">Porphyrin biosynthesis</keyword>
<reference evidence="11" key="1">
    <citation type="submission" date="2023-05" db="EMBL/GenBank/DDBJ databases">
        <title>Anaerotaeda fermentans gen. nov., sp. nov., a novel anaerobic planctomycete of the new family within the order Sedimentisphaerales isolated from Taman Peninsula, Russia.</title>
        <authorList>
            <person name="Khomyakova M.A."/>
            <person name="Merkel A.Y."/>
            <person name="Slobodkin A.I."/>
        </authorList>
    </citation>
    <scope>NUCLEOTIDE SEQUENCE</scope>
    <source>
        <strain evidence="11">M17dextr</strain>
    </source>
</reference>
<evidence type="ECO:0000259" key="9">
    <source>
        <dbReference type="Pfam" id="PF01379"/>
    </source>
</evidence>
<evidence type="ECO:0000256" key="5">
    <source>
        <dbReference type="ARBA" id="ARBA00022679"/>
    </source>
</evidence>
<dbReference type="GO" id="GO:0004418">
    <property type="term" value="F:hydroxymethylbilane synthase activity"/>
    <property type="evidence" value="ECO:0007669"/>
    <property type="project" value="UniProtKB-UniRule"/>
</dbReference>
<dbReference type="AlphaFoldDB" id="A0AAW6TR71"/>
<dbReference type="SUPFAM" id="SSF53850">
    <property type="entry name" value="Periplasmic binding protein-like II"/>
    <property type="match status" value="1"/>
</dbReference>
<evidence type="ECO:0000313" key="11">
    <source>
        <dbReference type="EMBL" id="MDI6448191.1"/>
    </source>
</evidence>
<comment type="cofactor">
    <cofactor evidence="8">
        <name>dipyrromethane</name>
        <dbReference type="ChEBI" id="CHEBI:60342"/>
    </cofactor>
    <text evidence="8">Binds 1 dipyrromethane group covalently.</text>
</comment>
<evidence type="ECO:0000256" key="8">
    <source>
        <dbReference type="HAMAP-Rule" id="MF_00260"/>
    </source>
</evidence>
<comment type="caution">
    <text evidence="11">The sequence shown here is derived from an EMBL/GenBank/DDBJ whole genome shotgun (WGS) entry which is preliminary data.</text>
</comment>
<dbReference type="PANTHER" id="PTHR11557:SF0">
    <property type="entry name" value="PORPHOBILINOGEN DEAMINASE"/>
    <property type="match status" value="1"/>
</dbReference>
<evidence type="ECO:0000256" key="3">
    <source>
        <dbReference type="ARBA" id="ARBA00005638"/>
    </source>
</evidence>
<comment type="function">
    <text evidence="1 8">Tetrapolymerization of the monopyrrole PBG into the hydroxymethylbilane pre-uroporphyrinogen in several discrete steps.</text>
</comment>
<comment type="catalytic activity">
    <reaction evidence="7 8">
        <text>4 porphobilinogen + H2O = hydroxymethylbilane + 4 NH4(+)</text>
        <dbReference type="Rhea" id="RHEA:13185"/>
        <dbReference type="ChEBI" id="CHEBI:15377"/>
        <dbReference type="ChEBI" id="CHEBI:28938"/>
        <dbReference type="ChEBI" id="CHEBI:57845"/>
        <dbReference type="ChEBI" id="CHEBI:58126"/>
        <dbReference type="EC" id="2.5.1.61"/>
    </reaction>
</comment>
<dbReference type="NCBIfam" id="TIGR00212">
    <property type="entry name" value="hemC"/>
    <property type="match status" value="1"/>
</dbReference>
<evidence type="ECO:0000256" key="1">
    <source>
        <dbReference type="ARBA" id="ARBA00002869"/>
    </source>
</evidence>
<accession>A0AAW6TR71</accession>
<dbReference type="EMBL" id="JASCXX010000003">
    <property type="protein sequence ID" value="MDI6448191.1"/>
    <property type="molecule type" value="Genomic_DNA"/>
</dbReference>
<dbReference type="Gene3D" id="3.40.190.10">
    <property type="entry name" value="Periplasmic binding protein-like II"/>
    <property type="match status" value="2"/>
</dbReference>
<evidence type="ECO:0000313" key="12">
    <source>
        <dbReference type="Proteomes" id="UP001431776"/>
    </source>
</evidence>
<dbReference type="PIRSF" id="PIRSF001438">
    <property type="entry name" value="4pyrrol_synth_OHMeBilane_synth"/>
    <property type="match status" value="1"/>
</dbReference>
<comment type="pathway">
    <text evidence="2">Porphyrin-containing compound metabolism; protoporphyrin-IX biosynthesis; coproporphyrinogen-III from 5-aminolevulinate: step 2/4.</text>
</comment>
<proteinExistence type="inferred from homology"/>
<sequence>MSRVLTVATRRGDLAVVQTQSIIAAIRQRHPDVEVRIREVTSEGDRDRQTILWQLKDTGFFTSRLEDVLLACEADFAVHSFKDLPTRPREGLTVAAVCRRRYPEDCVLAREPVGSLDALGAGARVGTSSLRRGAQLRHLRGDLELVPIRGNVPTRIGKLHDGDLDAIVLARAGIERLDLAAEISFVFDPHRFLPAPAQGALAVQTRCNDEATNEIVATLDDPPARVATDAEREVLTAMKCGCHAPVGAYAEVAGDEMVLAAFIAEPSGCRLLRSRMAGPSAKPHELGRKVARDLLDAGGREILDELEKDRDKGDGTT</sequence>
<organism evidence="11 12">
    <name type="scientific">Anaerobaca lacustris</name>
    <dbReference type="NCBI Taxonomy" id="3044600"/>
    <lineage>
        <taxon>Bacteria</taxon>
        <taxon>Pseudomonadati</taxon>
        <taxon>Planctomycetota</taxon>
        <taxon>Phycisphaerae</taxon>
        <taxon>Sedimentisphaerales</taxon>
        <taxon>Anaerobacaceae</taxon>
        <taxon>Anaerobaca</taxon>
    </lineage>
</organism>
<feature type="domain" description="Porphobilinogen deaminase C-terminal" evidence="10">
    <location>
        <begin position="229"/>
        <end position="295"/>
    </location>
</feature>
<keyword evidence="5 8" id="KW-0808">Transferase</keyword>
<comment type="miscellaneous">
    <text evidence="8">The porphobilinogen subunits are added to the dipyrromethane group.</text>
</comment>